<dbReference type="InterPro" id="IPR011663">
    <property type="entry name" value="UTRA"/>
</dbReference>
<dbReference type="InterPro" id="IPR036388">
    <property type="entry name" value="WH-like_DNA-bd_sf"/>
</dbReference>
<dbReference type="CDD" id="cd07377">
    <property type="entry name" value="WHTH_GntR"/>
    <property type="match status" value="1"/>
</dbReference>
<keyword evidence="3" id="KW-0804">Transcription</keyword>
<evidence type="ECO:0000313" key="6">
    <source>
        <dbReference type="Proteomes" id="UP001229486"/>
    </source>
</evidence>
<keyword evidence="2" id="KW-0238">DNA-binding</keyword>
<dbReference type="PRINTS" id="PR00035">
    <property type="entry name" value="HTHGNTR"/>
</dbReference>
<feature type="domain" description="HTH gntR-type" evidence="4">
    <location>
        <begin position="38"/>
        <end position="106"/>
    </location>
</feature>
<dbReference type="GO" id="GO:0045892">
    <property type="term" value="P:negative regulation of DNA-templated transcription"/>
    <property type="evidence" value="ECO:0007669"/>
    <property type="project" value="TreeGrafter"/>
</dbReference>
<dbReference type="Pfam" id="PF07702">
    <property type="entry name" value="UTRA"/>
    <property type="match status" value="1"/>
</dbReference>
<dbReference type="InterPro" id="IPR000524">
    <property type="entry name" value="Tscrpt_reg_HTH_GntR"/>
</dbReference>
<evidence type="ECO:0000259" key="4">
    <source>
        <dbReference type="PROSITE" id="PS50949"/>
    </source>
</evidence>
<dbReference type="AlphaFoldDB" id="A0AB73IIR8"/>
<dbReference type="Proteomes" id="UP001229486">
    <property type="component" value="Unassembled WGS sequence"/>
</dbReference>
<dbReference type="GO" id="GO:0003700">
    <property type="term" value="F:DNA-binding transcription factor activity"/>
    <property type="evidence" value="ECO:0007669"/>
    <property type="project" value="InterPro"/>
</dbReference>
<dbReference type="PROSITE" id="PS50949">
    <property type="entry name" value="HTH_GNTR"/>
    <property type="match status" value="1"/>
</dbReference>
<dbReference type="SMART" id="SM00345">
    <property type="entry name" value="HTH_GNTR"/>
    <property type="match status" value="1"/>
</dbReference>
<dbReference type="InterPro" id="IPR028978">
    <property type="entry name" value="Chorismate_lyase_/UTRA_dom_sf"/>
</dbReference>
<keyword evidence="1" id="KW-0805">Transcription regulation</keyword>
<reference evidence="5" key="1">
    <citation type="submission" date="2023-07" db="EMBL/GenBank/DDBJ databases">
        <title>Sorghum-associated microbial communities from plants grown in Nebraska, USA.</title>
        <authorList>
            <person name="Schachtman D."/>
        </authorList>
    </citation>
    <scope>NUCLEOTIDE SEQUENCE</scope>
    <source>
        <strain evidence="5">DS1061</strain>
    </source>
</reference>
<dbReference type="PANTHER" id="PTHR44846:SF1">
    <property type="entry name" value="MANNOSYL-D-GLYCERATE TRANSPORT_METABOLISM SYSTEM REPRESSOR MNGR-RELATED"/>
    <property type="match status" value="1"/>
</dbReference>
<dbReference type="Pfam" id="PF00392">
    <property type="entry name" value="GntR"/>
    <property type="match status" value="1"/>
</dbReference>
<dbReference type="RefSeq" id="WP_392395119.1">
    <property type="nucleotide sequence ID" value="NZ_JAURTK010000007.1"/>
</dbReference>
<proteinExistence type="predicted"/>
<evidence type="ECO:0000256" key="3">
    <source>
        <dbReference type="ARBA" id="ARBA00023163"/>
    </source>
</evidence>
<dbReference type="InterPro" id="IPR036390">
    <property type="entry name" value="WH_DNA-bd_sf"/>
</dbReference>
<dbReference type="SMART" id="SM00866">
    <property type="entry name" value="UTRA"/>
    <property type="match status" value="1"/>
</dbReference>
<dbReference type="EMBL" id="JAURTK010000007">
    <property type="protein sequence ID" value="MDP9649926.1"/>
    <property type="molecule type" value="Genomic_DNA"/>
</dbReference>
<dbReference type="PANTHER" id="PTHR44846">
    <property type="entry name" value="MANNOSYL-D-GLYCERATE TRANSPORT/METABOLISM SYSTEM REPRESSOR MNGR-RELATED"/>
    <property type="match status" value="1"/>
</dbReference>
<dbReference type="Gene3D" id="3.40.1410.10">
    <property type="entry name" value="Chorismate lyase-like"/>
    <property type="match status" value="1"/>
</dbReference>
<evidence type="ECO:0000313" key="5">
    <source>
        <dbReference type="EMBL" id="MDP9649926.1"/>
    </source>
</evidence>
<organism evidence="5 6">
    <name type="scientific">Paraburkholderia caledonica</name>
    <dbReference type="NCBI Taxonomy" id="134536"/>
    <lineage>
        <taxon>Bacteria</taxon>
        <taxon>Pseudomonadati</taxon>
        <taxon>Pseudomonadota</taxon>
        <taxon>Betaproteobacteria</taxon>
        <taxon>Burkholderiales</taxon>
        <taxon>Burkholderiaceae</taxon>
        <taxon>Paraburkholderia</taxon>
    </lineage>
</organism>
<dbReference type="GO" id="GO:0003677">
    <property type="term" value="F:DNA binding"/>
    <property type="evidence" value="ECO:0007669"/>
    <property type="project" value="UniProtKB-KW"/>
</dbReference>
<dbReference type="Gene3D" id="1.10.10.10">
    <property type="entry name" value="Winged helix-like DNA-binding domain superfamily/Winged helix DNA-binding domain"/>
    <property type="match status" value="1"/>
</dbReference>
<dbReference type="InterPro" id="IPR050679">
    <property type="entry name" value="Bact_HTH_transcr_reg"/>
</dbReference>
<sequence length="287" mass="31871">MRNILLGRQGNRRWQSMWRRGNMTSLSVASDMTEPKEGPLYARVHQALVEAIQRGKLAPGTVLPTEKELEKQYGVSRITVRRALDDLERAGLIERGRGRPARVAAPLVASTTMAIDQDLPSILEIGRGTVAHVLSYVWKMPSADEAQRLQVDASEPVLEVARLRRRYERPVLHTVARVPAPIGALLTKEALEATNMLDQLATRGLRAARTEMEMRAQACDAKVAEHLELKKGEPVFVMERLVSDTTGRPIQSMTATFRADSFTYRIVSASESEAGQPMRMEAAGLFS</sequence>
<name>A0AB73IIR8_9BURK</name>
<accession>A0AB73IIR8</accession>
<comment type="caution">
    <text evidence="5">The sequence shown here is derived from an EMBL/GenBank/DDBJ whole genome shotgun (WGS) entry which is preliminary data.</text>
</comment>
<protein>
    <submittedName>
        <fullName evidence="5">GntR family transcriptional regulator</fullName>
    </submittedName>
</protein>
<evidence type="ECO:0000256" key="2">
    <source>
        <dbReference type="ARBA" id="ARBA00023125"/>
    </source>
</evidence>
<evidence type="ECO:0000256" key="1">
    <source>
        <dbReference type="ARBA" id="ARBA00023015"/>
    </source>
</evidence>
<gene>
    <name evidence="5" type="ORF">J2793_005394</name>
</gene>
<dbReference type="SUPFAM" id="SSF64288">
    <property type="entry name" value="Chorismate lyase-like"/>
    <property type="match status" value="1"/>
</dbReference>
<dbReference type="SUPFAM" id="SSF46785">
    <property type="entry name" value="Winged helix' DNA-binding domain"/>
    <property type="match status" value="1"/>
</dbReference>